<dbReference type="EMBL" id="KN847538">
    <property type="protein sequence ID" value="KIW05300.1"/>
    <property type="molecule type" value="Genomic_DNA"/>
</dbReference>
<feature type="transmembrane region" description="Helical" evidence="7">
    <location>
        <begin position="312"/>
        <end position="331"/>
    </location>
</feature>
<feature type="region of interest" description="Disordered" evidence="6">
    <location>
        <begin position="406"/>
        <end position="465"/>
    </location>
</feature>
<dbReference type="InterPro" id="IPR018617">
    <property type="entry name" value="Ima1_N"/>
</dbReference>
<feature type="transmembrane region" description="Helical" evidence="7">
    <location>
        <begin position="573"/>
        <end position="598"/>
    </location>
</feature>
<keyword evidence="10" id="KW-1185">Reference proteome</keyword>
<organism evidence="9 10">
    <name type="scientific">Verruconis gallopava</name>
    <dbReference type="NCBI Taxonomy" id="253628"/>
    <lineage>
        <taxon>Eukaryota</taxon>
        <taxon>Fungi</taxon>
        <taxon>Dikarya</taxon>
        <taxon>Ascomycota</taxon>
        <taxon>Pezizomycotina</taxon>
        <taxon>Dothideomycetes</taxon>
        <taxon>Pleosporomycetidae</taxon>
        <taxon>Venturiales</taxon>
        <taxon>Sympoventuriaceae</taxon>
        <taxon>Verruconis</taxon>
    </lineage>
</organism>
<dbReference type="HOGENOM" id="CLU_013127_1_1_1"/>
<keyword evidence="3 7" id="KW-1133">Transmembrane helix</keyword>
<evidence type="ECO:0000256" key="5">
    <source>
        <dbReference type="ARBA" id="ARBA00023242"/>
    </source>
</evidence>
<gene>
    <name evidence="9" type="ORF">PV09_03825</name>
</gene>
<dbReference type="Proteomes" id="UP000053259">
    <property type="component" value="Unassembled WGS sequence"/>
</dbReference>
<evidence type="ECO:0000256" key="6">
    <source>
        <dbReference type="SAM" id="MobiDB-lite"/>
    </source>
</evidence>
<dbReference type="GO" id="GO:0005637">
    <property type="term" value="C:nuclear inner membrane"/>
    <property type="evidence" value="ECO:0007669"/>
    <property type="project" value="UniProtKB-SubCell"/>
</dbReference>
<dbReference type="AlphaFoldDB" id="A0A0D2AFN2"/>
<accession>A0A0D2AFN2</accession>
<evidence type="ECO:0000256" key="7">
    <source>
        <dbReference type="SAM" id="Phobius"/>
    </source>
</evidence>
<dbReference type="GO" id="GO:0034506">
    <property type="term" value="C:chromosome, centromeric core domain"/>
    <property type="evidence" value="ECO:0007669"/>
    <property type="project" value="TreeGrafter"/>
</dbReference>
<keyword evidence="5" id="KW-0539">Nucleus</keyword>
<evidence type="ECO:0000313" key="10">
    <source>
        <dbReference type="Proteomes" id="UP000053259"/>
    </source>
</evidence>
<dbReference type="GeneID" id="27311798"/>
<feature type="transmembrane region" description="Helical" evidence="7">
    <location>
        <begin position="279"/>
        <end position="300"/>
    </location>
</feature>
<evidence type="ECO:0000313" key="9">
    <source>
        <dbReference type="EMBL" id="KIW05300.1"/>
    </source>
</evidence>
<feature type="transmembrane region" description="Helical" evidence="7">
    <location>
        <begin position="248"/>
        <end position="267"/>
    </location>
</feature>
<feature type="compositionally biased region" description="Polar residues" evidence="6">
    <location>
        <begin position="414"/>
        <end position="424"/>
    </location>
</feature>
<dbReference type="STRING" id="253628.A0A0D2AFN2"/>
<evidence type="ECO:0000259" key="8">
    <source>
        <dbReference type="Pfam" id="PF09779"/>
    </source>
</evidence>
<dbReference type="OrthoDB" id="5966927at2759"/>
<feature type="transmembrane region" description="Helical" evidence="7">
    <location>
        <begin position="178"/>
        <end position="200"/>
    </location>
</feature>
<dbReference type="GO" id="GO:0044732">
    <property type="term" value="C:mitotic spindle pole body"/>
    <property type="evidence" value="ECO:0007669"/>
    <property type="project" value="TreeGrafter"/>
</dbReference>
<dbReference type="GO" id="GO:0034992">
    <property type="term" value="C:microtubule organizing center attachment site"/>
    <property type="evidence" value="ECO:0007669"/>
    <property type="project" value="TreeGrafter"/>
</dbReference>
<feature type="domain" description="Ima1 N-terminal" evidence="8">
    <location>
        <begin position="9"/>
        <end position="138"/>
    </location>
</feature>
<proteinExistence type="predicted"/>
<dbReference type="PANTHER" id="PTHR28538">
    <property type="entry name" value="INTEGRAL INNER NUCLEAR MEMBRANE PROTEIN IMA1"/>
    <property type="match status" value="1"/>
</dbReference>
<keyword evidence="4 7" id="KW-0472">Membrane</keyword>
<reference evidence="9 10" key="1">
    <citation type="submission" date="2015-01" db="EMBL/GenBank/DDBJ databases">
        <title>The Genome Sequence of Ochroconis gallopava CBS43764.</title>
        <authorList>
            <consortium name="The Broad Institute Genomics Platform"/>
            <person name="Cuomo C."/>
            <person name="de Hoog S."/>
            <person name="Gorbushina A."/>
            <person name="Stielow B."/>
            <person name="Teixiera M."/>
            <person name="Abouelleil A."/>
            <person name="Chapman S.B."/>
            <person name="Priest M."/>
            <person name="Young S.K."/>
            <person name="Wortman J."/>
            <person name="Nusbaum C."/>
            <person name="Birren B."/>
        </authorList>
    </citation>
    <scope>NUCLEOTIDE SEQUENCE [LARGE SCALE GENOMIC DNA]</scope>
    <source>
        <strain evidence="9 10">CBS 43764</strain>
    </source>
</reference>
<comment type="subcellular location">
    <subcellularLocation>
        <location evidence="1">Nucleus inner membrane</location>
        <topology evidence="1">Multi-pass membrane protein</topology>
    </subcellularLocation>
</comment>
<protein>
    <recommendedName>
        <fullName evidence="8">Ima1 N-terminal domain-containing protein</fullName>
    </recommendedName>
</protein>
<sequence length="630" mass="71185">MPQLSRGKLQCHYCGKRSDRKWEVHIRSWKCNYCEAVNYLDENGQITDPPVSLSAKQPSPQYARYARRTQSPDLSPQESDIFCKQCMTNQHFVQQNLAEYLPDPSHPEYNKFLDNLEDYKADLERRYPQVCVDCAPRVNARLKATTYAAKADNLRRGLARKKASSLTPEWRKWGWRRLLILIGGVLWWASILGQVTWHLLGILPHATKQMRLRSISWYGQWTCAANALMSQEIQLSCLEATKDSVWRAFYMGAASFWWNNALSTKLYSRERRLRGLGSYLLVQFISLSVRAVVLLCFEHTEWIPKSIPTNAIHGTMIVFLVFTTLTSLRTVKLSAPQRPNLTDHHPVQVDPAATRPAYQQNSTPISSQTTSFSTSFPVSALSKPLESASVLTPPATQSFAETEYDGNEMDWTPTGPSQYTQFSPQPKLEYRRPEGPSPFRGTLPPAPKPPAHKIRNPKPFIPASQDRKNNFMKEIRGELRAATGSPSDDEDGTFGFGSRKKNNADFVLAPGNMRDYQAEGAATGLENLFNSAFTIKETTAATTNKEQEKGIRRSKEKEKGYVMSGKTVRENMIALRAIVGISALLVVVLAFVLSARWFSPKSALEGLLYEKEALEEVREVVDVVQEYVDT</sequence>
<dbReference type="InParanoid" id="A0A0D2AFN2"/>
<dbReference type="InterPro" id="IPR042321">
    <property type="entry name" value="Ima1"/>
</dbReference>
<evidence type="ECO:0000256" key="2">
    <source>
        <dbReference type="ARBA" id="ARBA00022692"/>
    </source>
</evidence>
<dbReference type="RefSeq" id="XP_016215169.1">
    <property type="nucleotide sequence ID" value="XM_016357080.1"/>
</dbReference>
<dbReference type="PANTHER" id="PTHR28538:SF1">
    <property type="entry name" value="INTEGRAL INNER NUCLEAR MEMBRANE PROTEIN IMA1"/>
    <property type="match status" value="1"/>
</dbReference>
<dbReference type="GO" id="GO:0071765">
    <property type="term" value="P:nuclear inner membrane organization"/>
    <property type="evidence" value="ECO:0007669"/>
    <property type="project" value="InterPro"/>
</dbReference>
<dbReference type="Pfam" id="PF09779">
    <property type="entry name" value="Ima1_N"/>
    <property type="match status" value="1"/>
</dbReference>
<keyword evidence="2 7" id="KW-0812">Transmembrane</keyword>
<evidence type="ECO:0000256" key="1">
    <source>
        <dbReference type="ARBA" id="ARBA00004473"/>
    </source>
</evidence>
<evidence type="ECO:0000256" key="4">
    <source>
        <dbReference type="ARBA" id="ARBA00023136"/>
    </source>
</evidence>
<evidence type="ECO:0000256" key="3">
    <source>
        <dbReference type="ARBA" id="ARBA00022989"/>
    </source>
</evidence>
<name>A0A0D2AFN2_9PEZI</name>
<dbReference type="VEuPathDB" id="FungiDB:PV09_03825"/>